<gene>
    <name evidence="1" type="ORF">K505DRAFT_94916</name>
</gene>
<dbReference type="EMBL" id="MU002138">
    <property type="protein sequence ID" value="KAF2789427.1"/>
    <property type="molecule type" value="Genomic_DNA"/>
</dbReference>
<proteinExistence type="predicted"/>
<organism evidence="1 2">
    <name type="scientific">Melanomma pulvis-pyrius CBS 109.77</name>
    <dbReference type="NCBI Taxonomy" id="1314802"/>
    <lineage>
        <taxon>Eukaryota</taxon>
        <taxon>Fungi</taxon>
        <taxon>Dikarya</taxon>
        <taxon>Ascomycota</taxon>
        <taxon>Pezizomycotina</taxon>
        <taxon>Dothideomycetes</taxon>
        <taxon>Pleosporomycetidae</taxon>
        <taxon>Pleosporales</taxon>
        <taxon>Melanommataceae</taxon>
        <taxon>Melanomma</taxon>
    </lineage>
</organism>
<evidence type="ECO:0000313" key="1">
    <source>
        <dbReference type="EMBL" id="KAF2789427.1"/>
    </source>
</evidence>
<protein>
    <submittedName>
        <fullName evidence="1">Uncharacterized protein</fullName>
    </submittedName>
</protein>
<sequence>MERQRGLLHTLPGILMRNTDQYYKHSLIGEARPRRTRVCGASRKDERGYAGGFAKRRTRVYGASRKDERGYAGGSAKTNKGVQEVQRNGAELPQPMRGVSEGGLHMAPRIFCTYTDGPRRGASYTPCLGMASDTLRLGCLVGLGLVLLGGSRLYMHISLAWAFATGGLVPCRCWSAGGCTIYWCSDKEKAY</sequence>
<dbReference type="Proteomes" id="UP000799757">
    <property type="component" value="Unassembled WGS sequence"/>
</dbReference>
<accession>A0A6A6X0I9</accession>
<evidence type="ECO:0000313" key="2">
    <source>
        <dbReference type="Proteomes" id="UP000799757"/>
    </source>
</evidence>
<name>A0A6A6X0I9_9PLEO</name>
<keyword evidence="2" id="KW-1185">Reference proteome</keyword>
<reference evidence="1" key="1">
    <citation type="journal article" date="2020" name="Stud. Mycol.">
        <title>101 Dothideomycetes genomes: a test case for predicting lifestyles and emergence of pathogens.</title>
        <authorList>
            <person name="Haridas S."/>
            <person name="Albert R."/>
            <person name="Binder M."/>
            <person name="Bloem J."/>
            <person name="Labutti K."/>
            <person name="Salamov A."/>
            <person name="Andreopoulos B."/>
            <person name="Baker S."/>
            <person name="Barry K."/>
            <person name="Bills G."/>
            <person name="Bluhm B."/>
            <person name="Cannon C."/>
            <person name="Castanera R."/>
            <person name="Culley D."/>
            <person name="Daum C."/>
            <person name="Ezra D."/>
            <person name="Gonzalez J."/>
            <person name="Henrissat B."/>
            <person name="Kuo A."/>
            <person name="Liang C."/>
            <person name="Lipzen A."/>
            <person name="Lutzoni F."/>
            <person name="Magnuson J."/>
            <person name="Mondo S."/>
            <person name="Nolan M."/>
            <person name="Ohm R."/>
            <person name="Pangilinan J."/>
            <person name="Park H.-J."/>
            <person name="Ramirez L."/>
            <person name="Alfaro M."/>
            <person name="Sun H."/>
            <person name="Tritt A."/>
            <person name="Yoshinaga Y."/>
            <person name="Zwiers L.-H."/>
            <person name="Turgeon B."/>
            <person name="Goodwin S."/>
            <person name="Spatafora J."/>
            <person name="Crous P."/>
            <person name="Grigoriev I."/>
        </authorList>
    </citation>
    <scope>NUCLEOTIDE SEQUENCE</scope>
    <source>
        <strain evidence="1">CBS 109.77</strain>
    </source>
</reference>
<dbReference type="AlphaFoldDB" id="A0A6A6X0I9"/>